<evidence type="ECO:0000313" key="2">
    <source>
        <dbReference type="Proteomes" id="UP001595075"/>
    </source>
</evidence>
<sequence length="87" mass="9985">MVKIRVTCHVIWTATLFANRIPRKLPASLGRTSPNPIPHSSHILNRIKCRLFWVGWFGYVHPSLCPLIQFPFYNPSSPSVCQFHDPS</sequence>
<name>A0ABR4C2Q7_9HELO</name>
<dbReference type="Proteomes" id="UP001595075">
    <property type="component" value="Unassembled WGS sequence"/>
</dbReference>
<accession>A0ABR4C2Q7</accession>
<dbReference type="EMBL" id="JAZHXI010000014">
    <property type="protein sequence ID" value="KAL2064211.1"/>
    <property type="molecule type" value="Genomic_DNA"/>
</dbReference>
<keyword evidence="2" id="KW-1185">Reference proteome</keyword>
<comment type="caution">
    <text evidence="1">The sequence shown here is derived from an EMBL/GenBank/DDBJ whole genome shotgun (WGS) entry which is preliminary data.</text>
</comment>
<evidence type="ECO:0000313" key="1">
    <source>
        <dbReference type="EMBL" id="KAL2064211.1"/>
    </source>
</evidence>
<protein>
    <submittedName>
        <fullName evidence="1">Uncharacterized protein</fullName>
    </submittedName>
</protein>
<proteinExistence type="predicted"/>
<gene>
    <name evidence="1" type="ORF">VTL71DRAFT_4705</name>
</gene>
<reference evidence="1 2" key="1">
    <citation type="journal article" date="2024" name="Commun. Biol.">
        <title>Comparative genomic analysis of thermophilic fungi reveals convergent evolutionary adaptations and gene losses.</title>
        <authorList>
            <person name="Steindorff A.S."/>
            <person name="Aguilar-Pontes M.V."/>
            <person name="Robinson A.J."/>
            <person name="Andreopoulos B."/>
            <person name="LaButti K."/>
            <person name="Kuo A."/>
            <person name="Mondo S."/>
            <person name="Riley R."/>
            <person name="Otillar R."/>
            <person name="Haridas S."/>
            <person name="Lipzen A."/>
            <person name="Grimwood J."/>
            <person name="Schmutz J."/>
            <person name="Clum A."/>
            <person name="Reid I.D."/>
            <person name="Moisan M.C."/>
            <person name="Butler G."/>
            <person name="Nguyen T.T.M."/>
            <person name="Dewar K."/>
            <person name="Conant G."/>
            <person name="Drula E."/>
            <person name="Henrissat B."/>
            <person name="Hansel C."/>
            <person name="Singer S."/>
            <person name="Hutchinson M.I."/>
            <person name="de Vries R.P."/>
            <person name="Natvig D.O."/>
            <person name="Powell A.J."/>
            <person name="Tsang A."/>
            <person name="Grigoriev I.V."/>
        </authorList>
    </citation>
    <scope>NUCLEOTIDE SEQUENCE [LARGE SCALE GENOMIC DNA]</scope>
    <source>
        <strain evidence="1 2">CBS 494.80</strain>
    </source>
</reference>
<organism evidence="1 2">
    <name type="scientific">Oculimacula yallundae</name>
    <dbReference type="NCBI Taxonomy" id="86028"/>
    <lineage>
        <taxon>Eukaryota</taxon>
        <taxon>Fungi</taxon>
        <taxon>Dikarya</taxon>
        <taxon>Ascomycota</taxon>
        <taxon>Pezizomycotina</taxon>
        <taxon>Leotiomycetes</taxon>
        <taxon>Helotiales</taxon>
        <taxon>Ploettnerulaceae</taxon>
        <taxon>Oculimacula</taxon>
    </lineage>
</organism>